<proteinExistence type="predicted"/>
<feature type="transmembrane region" description="Helical" evidence="1">
    <location>
        <begin position="12"/>
        <end position="31"/>
    </location>
</feature>
<sequence length="40" mass="4563">MVPMPEVGPVIASIIIFAVCIANSLSWWIVWKRETLDTFK</sequence>
<organism evidence="2 3">
    <name type="scientific">Indibacter alkaliphilus (strain CCUG 57479 / KCTC 22604 / LW1)</name>
    <dbReference type="NCBI Taxonomy" id="1189612"/>
    <lineage>
        <taxon>Bacteria</taxon>
        <taxon>Pseudomonadati</taxon>
        <taxon>Bacteroidota</taxon>
        <taxon>Cytophagia</taxon>
        <taxon>Cytophagales</taxon>
        <taxon>Cyclobacteriaceae</taxon>
    </lineage>
</organism>
<evidence type="ECO:0000256" key="1">
    <source>
        <dbReference type="SAM" id="Phobius"/>
    </source>
</evidence>
<protein>
    <submittedName>
        <fullName evidence="2">Uncharacterized protein</fullName>
    </submittedName>
</protein>
<keyword evidence="3" id="KW-1185">Reference proteome</keyword>
<evidence type="ECO:0000313" key="3">
    <source>
        <dbReference type="Proteomes" id="UP000006073"/>
    </source>
</evidence>
<accession>S2DNR9</accession>
<name>S2DNR9_INDAL</name>
<keyword evidence="1" id="KW-1133">Transmembrane helix</keyword>
<keyword evidence="1" id="KW-0812">Transmembrane</keyword>
<dbReference type="EMBL" id="ALWO02000045">
    <property type="protein sequence ID" value="EOZ93576.1"/>
    <property type="molecule type" value="Genomic_DNA"/>
</dbReference>
<keyword evidence="1" id="KW-0472">Membrane</keyword>
<dbReference type="Proteomes" id="UP000006073">
    <property type="component" value="Unassembled WGS sequence"/>
</dbReference>
<gene>
    <name evidence="2" type="ORF">A33Q_3522</name>
</gene>
<reference evidence="2 3" key="1">
    <citation type="journal article" date="2013" name="Genome Announc.">
        <title>Draft Genome Sequence of Indibacter alkaliphilus Strain LW1T, Isolated from Lonar Lake, a Haloalkaline Lake in the Buldana District of Maharashtra, India.</title>
        <authorList>
            <person name="Singh A."/>
            <person name="Kumar Jangir P."/>
            <person name="Sharma R."/>
            <person name="Singh A."/>
            <person name="Kumar Pinnaka A."/>
            <person name="Shivaji S."/>
        </authorList>
    </citation>
    <scope>NUCLEOTIDE SEQUENCE [LARGE SCALE GENOMIC DNA]</scope>
    <source>
        <strain evidence="3">CCUG 57479 / KCTC 22604 / LW1</strain>
    </source>
</reference>
<dbReference type="AlphaFoldDB" id="S2DNR9"/>
<evidence type="ECO:0000313" key="2">
    <source>
        <dbReference type="EMBL" id="EOZ93576.1"/>
    </source>
</evidence>
<comment type="caution">
    <text evidence="2">The sequence shown here is derived from an EMBL/GenBank/DDBJ whole genome shotgun (WGS) entry which is preliminary data.</text>
</comment>
<dbReference type="STRING" id="1189612.A33Q_3522"/>